<accession>A0A521FNI7</accession>
<name>A0A521FNI7_9RHOB</name>
<dbReference type="AlphaFoldDB" id="A0A521FNI7"/>
<dbReference type="InterPro" id="IPR027417">
    <property type="entry name" value="P-loop_NTPase"/>
</dbReference>
<evidence type="ECO:0000313" key="1">
    <source>
        <dbReference type="EMBL" id="SMO97775.1"/>
    </source>
</evidence>
<dbReference type="Proteomes" id="UP000319014">
    <property type="component" value="Unassembled WGS sequence"/>
</dbReference>
<reference evidence="1 2" key="1">
    <citation type="submission" date="2017-05" db="EMBL/GenBank/DDBJ databases">
        <authorList>
            <person name="Varghese N."/>
            <person name="Submissions S."/>
        </authorList>
    </citation>
    <scope>NUCLEOTIDE SEQUENCE [LARGE SCALE GENOMIC DNA]</scope>
    <source>
        <strain evidence="1 2">DSM 100094</strain>
    </source>
</reference>
<dbReference type="OrthoDB" id="7630980at2"/>
<dbReference type="Gene3D" id="3.40.50.300">
    <property type="entry name" value="P-loop containing nucleotide triphosphate hydrolases"/>
    <property type="match status" value="1"/>
</dbReference>
<protein>
    <submittedName>
        <fullName evidence="1">Protein ImuA</fullName>
    </submittedName>
</protein>
<sequence>MSARPSPAALAALRQKISALEGDAGRSQTVLPFGIAGLDRRLPKGGLALGCLHEVAGGGNGAVDGAAAACFAAGIAARLPGQIMWCVTQADLFAPALEQVGLPAGRVIYVEAGDDTSVLACMEEGLRHGGLGAVVADVAKLSMTASRRLHLAAKGSGTTGIALRRWRRQGDASDFGQPTAAMTRWRVSELPSAPLPVPGLGRAHWLVELIRARAGESLDIELEACDGTGHLGLPAALADRSAAQAGGLHSAFG</sequence>
<dbReference type="PIRSF" id="PIRSF034285">
    <property type="entry name" value="UCP034285"/>
    <property type="match status" value="1"/>
</dbReference>
<dbReference type="SUPFAM" id="SSF52540">
    <property type="entry name" value="P-loop containing nucleoside triphosphate hydrolases"/>
    <property type="match status" value="1"/>
</dbReference>
<keyword evidence="2" id="KW-1185">Reference proteome</keyword>
<organism evidence="1 2">
    <name type="scientific">Paracoccus laeviglucosivorans</name>
    <dbReference type="NCBI Taxonomy" id="1197861"/>
    <lineage>
        <taxon>Bacteria</taxon>
        <taxon>Pseudomonadati</taxon>
        <taxon>Pseudomonadota</taxon>
        <taxon>Alphaproteobacteria</taxon>
        <taxon>Rhodobacterales</taxon>
        <taxon>Paracoccaceae</taxon>
        <taxon>Paracoccus</taxon>
    </lineage>
</organism>
<proteinExistence type="predicted"/>
<gene>
    <name evidence="1" type="ORF">SAMN06265221_1303</name>
</gene>
<evidence type="ECO:0000313" key="2">
    <source>
        <dbReference type="Proteomes" id="UP000319014"/>
    </source>
</evidence>
<dbReference type="EMBL" id="FXTK01000030">
    <property type="protein sequence ID" value="SMO97775.1"/>
    <property type="molecule type" value="Genomic_DNA"/>
</dbReference>
<dbReference type="InterPro" id="IPR017026">
    <property type="entry name" value="ImuA"/>
</dbReference>
<dbReference type="RefSeq" id="WP_142664849.1">
    <property type="nucleotide sequence ID" value="NZ_FXTK01000030.1"/>
</dbReference>